<reference evidence="12" key="1">
    <citation type="submission" date="2016-10" db="EMBL/GenBank/DDBJ databases">
        <authorList>
            <person name="Varghese N."/>
            <person name="Submissions S."/>
        </authorList>
    </citation>
    <scope>NUCLEOTIDE SEQUENCE [LARGE SCALE GENOMIC DNA]</scope>
    <source>
        <strain evidence="12">DSM 24213</strain>
    </source>
</reference>
<dbReference type="PANTHER" id="PTHR32089">
    <property type="entry name" value="METHYL-ACCEPTING CHEMOTAXIS PROTEIN MCPB"/>
    <property type="match status" value="1"/>
</dbReference>
<gene>
    <name evidence="11" type="ORF">SAMN05216217_102300</name>
</gene>
<name>A0A1I4PG09_9GAMM</name>
<dbReference type="GO" id="GO:0007165">
    <property type="term" value="P:signal transduction"/>
    <property type="evidence" value="ECO:0007669"/>
    <property type="project" value="UniProtKB-KW"/>
</dbReference>
<feature type="coiled-coil region" evidence="9">
    <location>
        <begin position="308"/>
        <end position="335"/>
    </location>
</feature>
<dbReference type="PROSITE" id="PS50111">
    <property type="entry name" value="CHEMOTAXIS_TRANSDUC_2"/>
    <property type="match status" value="1"/>
</dbReference>
<keyword evidence="5" id="KW-0472">Membrane</keyword>
<dbReference type="GO" id="GO:0016020">
    <property type="term" value="C:membrane"/>
    <property type="evidence" value="ECO:0007669"/>
    <property type="project" value="UniProtKB-SubCell"/>
</dbReference>
<feature type="domain" description="Methyl-accepting transducer" evidence="10">
    <location>
        <begin position="66"/>
        <end position="302"/>
    </location>
</feature>
<evidence type="ECO:0000256" key="7">
    <source>
        <dbReference type="ARBA" id="ARBA00029447"/>
    </source>
</evidence>
<keyword evidence="12" id="KW-1185">Reference proteome</keyword>
<dbReference type="InterPro" id="IPR004090">
    <property type="entry name" value="Chemotax_Me-accpt_rcpt"/>
</dbReference>
<accession>A0A1I4PG09</accession>
<dbReference type="PANTHER" id="PTHR32089:SF120">
    <property type="entry name" value="METHYL-ACCEPTING CHEMOTAXIS PROTEIN TLPQ"/>
    <property type="match status" value="1"/>
</dbReference>
<dbReference type="Proteomes" id="UP000243629">
    <property type="component" value="Unassembled WGS sequence"/>
</dbReference>
<dbReference type="Pfam" id="PF00015">
    <property type="entry name" value="MCPsignal"/>
    <property type="match status" value="1"/>
</dbReference>
<evidence type="ECO:0000259" key="10">
    <source>
        <dbReference type="PROSITE" id="PS50111"/>
    </source>
</evidence>
<evidence type="ECO:0000256" key="1">
    <source>
        <dbReference type="ARBA" id="ARBA00004141"/>
    </source>
</evidence>
<evidence type="ECO:0000313" key="11">
    <source>
        <dbReference type="EMBL" id="SFM26456.1"/>
    </source>
</evidence>
<keyword evidence="9" id="KW-0175">Coiled coil</keyword>
<evidence type="ECO:0000256" key="5">
    <source>
        <dbReference type="ARBA" id="ARBA00023136"/>
    </source>
</evidence>
<dbReference type="SMART" id="SM00283">
    <property type="entry name" value="MA"/>
    <property type="match status" value="1"/>
</dbReference>
<proteinExistence type="inferred from homology"/>
<dbReference type="PRINTS" id="PR00260">
    <property type="entry name" value="CHEMTRNSDUCR"/>
</dbReference>
<evidence type="ECO:0000256" key="9">
    <source>
        <dbReference type="SAM" id="Coils"/>
    </source>
</evidence>
<comment type="subcellular location">
    <subcellularLocation>
        <location evidence="1">Membrane</location>
        <topology evidence="1">Multi-pass membrane protein</topology>
    </subcellularLocation>
</comment>
<dbReference type="GO" id="GO:0004888">
    <property type="term" value="F:transmembrane signaling receptor activity"/>
    <property type="evidence" value="ECO:0007669"/>
    <property type="project" value="InterPro"/>
</dbReference>
<keyword evidence="4" id="KW-1133">Transmembrane helix</keyword>
<dbReference type="InterPro" id="IPR004089">
    <property type="entry name" value="MCPsignal_dom"/>
</dbReference>
<comment type="similarity">
    <text evidence="7">Belongs to the methyl-accepting chemotaxis (MCP) protein family.</text>
</comment>
<evidence type="ECO:0000313" key="12">
    <source>
        <dbReference type="Proteomes" id="UP000243629"/>
    </source>
</evidence>
<keyword evidence="3" id="KW-0812">Transmembrane</keyword>
<evidence type="ECO:0000256" key="2">
    <source>
        <dbReference type="ARBA" id="ARBA00022500"/>
    </source>
</evidence>
<dbReference type="Gene3D" id="1.10.287.950">
    <property type="entry name" value="Methyl-accepting chemotaxis protein"/>
    <property type="match status" value="1"/>
</dbReference>
<protein>
    <submittedName>
        <fullName evidence="11">Methyl-accepting chemotaxis protein</fullName>
    </submittedName>
</protein>
<dbReference type="GO" id="GO:0006935">
    <property type="term" value="P:chemotaxis"/>
    <property type="evidence" value="ECO:0007669"/>
    <property type="project" value="UniProtKB-KW"/>
</dbReference>
<organism evidence="11 12">
    <name type="scientific">Halopseudomonas yangmingensis</name>
    <dbReference type="NCBI Taxonomy" id="1720063"/>
    <lineage>
        <taxon>Bacteria</taxon>
        <taxon>Pseudomonadati</taxon>
        <taxon>Pseudomonadota</taxon>
        <taxon>Gammaproteobacteria</taxon>
        <taxon>Pseudomonadales</taxon>
        <taxon>Pseudomonadaceae</taxon>
        <taxon>Halopseudomonas</taxon>
    </lineage>
</organism>
<evidence type="ECO:0000256" key="6">
    <source>
        <dbReference type="ARBA" id="ARBA00023224"/>
    </source>
</evidence>
<dbReference type="STRING" id="1720063.SAMN05216217_102300"/>
<keyword evidence="2" id="KW-0145">Chemotaxis</keyword>
<evidence type="ECO:0000256" key="8">
    <source>
        <dbReference type="PROSITE-ProRule" id="PRU00284"/>
    </source>
</evidence>
<evidence type="ECO:0000256" key="3">
    <source>
        <dbReference type="ARBA" id="ARBA00022692"/>
    </source>
</evidence>
<dbReference type="SUPFAM" id="SSF58104">
    <property type="entry name" value="Methyl-accepting chemotaxis protein (MCP) signaling domain"/>
    <property type="match status" value="1"/>
</dbReference>
<dbReference type="FunFam" id="1.10.287.950:FF:000001">
    <property type="entry name" value="Methyl-accepting chemotaxis sensory transducer"/>
    <property type="match status" value="1"/>
</dbReference>
<evidence type="ECO:0000256" key="4">
    <source>
        <dbReference type="ARBA" id="ARBA00022989"/>
    </source>
</evidence>
<keyword evidence="6 8" id="KW-0807">Transducer</keyword>
<dbReference type="AlphaFoldDB" id="A0A1I4PG09"/>
<sequence>MLIYLARQGYQDAREGDSLAMALTRVGGADGRMDLAVRAEGRGKLVDGFNDLLSRLDRLVADVASDVRQLDVVGGELSDKSSQVAGGSQKQVGESQYMGQAMAELSGATAEVARSAAEAAEAARNANTHAGEGNAAMQAIRAEIGSLSSDIGTTGEAVNGTAQLANEINQVVDVIKGVAEQTNLLALNAAIEAARAGEQGRGFAVVADEVRNLSQRTAHSTAEIQDFIARLQRTAEEARSAMQRSQASVQRCLEGAEEGAQTLAGVAEEVSQISRLNDMIATATHQQSAVGEDVARHLAEVGSIAGVNAEQAQALAGLARQLDRLRGELDSQVQQFLVSRA</sequence>
<dbReference type="EMBL" id="FOUI01000002">
    <property type="protein sequence ID" value="SFM26456.1"/>
    <property type="molecule type" value="Genomic_DNA"/>
</dbReference>
<dbReference type="RefSeq" id="WP_177197211.1">
    <property type="nucleotide sequence ID" value="NZ_FOUI01000002.1"/>
</dbReference>